<gene>
    <name evidence="2" type="ORF">AshY1_03050</name>
</gene>
<dbReference type="Proteomes" id="UP001484199">
    <property type="component" value="Chromosome"/>
</dbReference>
<keyword evidence="1" id="KW-0812">Transmembrane</keyword>
<dbReference type="RefSeq" id="WP_341266825.1">
    <property type="nucleotide sequence ID" value="NZ_CP146843.1"/>
</dbReference>
<keyword evidence="1" id="KW-1133">Transmembrane helix</keyword>
<sequence>MKRKKFFLKKINFVTLFLILYFIQINFICIKAIENNANLEVSELTQTPSKEYVEKIKEKKDVLNDKLKFQANSIVFKDLKVNDKSVTFDVAFNNKNEEIEILTKAYKKDLNKKHLVIGWKHDLGSFFSKKMRLFYNINEQSRTVSCSSFQEILNFKQIIFNLLEHHIPKIEILFDFLDISGLKEEFIDDKYAKIGLESVSFYSLLQKNPELGYFYFRDKDRKKINSVNISFCNCKISGYSIVDLIFEVINFKNEDLIVFKQHLNSYIEHLTQIDKEEISQKEIDILIEDFLESIIKIDDIEILDKHFLLHLIRKLFSIFIPKFFSLHNSVDYKKSKPLQEMKLEISSQKEHQTVGFLLQIQKANDNVFYLCFYEIFQDEEKLEDKFELIDKILILDLQTKEYLFFNHLSIDIKKNKNIFSNNINLFGLKKI</sequence>
<reference evidence="2" key="1">
    <citation type="submission" date="2024-03" db="EMBL/GenBank/DDBJ databases">
        <title>The Complete Genome of 'Candidatus Phytoplasma fraxini' AshY1 from the Ash Yellows Group.</title>
        <authorList>
            <person name="Boehm J.W."/>
            <person name="Huettel B."/>
            <person name="Schneider B."/>
            <person name="Kube M."/>
        </authorList>
    </citation>
    <scope>NUCLEOTIDE SEQUENCE [LARGE SCALE GENOMIC DNA]</scope>
    <source>
        <strain evidence="2">AshY1</strain>
    </source>
</reference>
<evidence type="ECO:0000313" key="2">
    <source>
        <dbReference type="EMBL" id="WYY26421.1"/>
    </source>
</evidence>
<evidence type="ECO:0008006" key="4">
    <source>
        <dbReference type="Google" id="ProtNLM"/>
    </source>
</evidence>
<dbReference type="EMBL" id="CP146843">
    <property type="protein sequence ID" value="WYY26421.1"/>
    <property type="molecule type" value="Genomic_DNA"/>
</dbReference>
<keyword evidence="1" id="KW-0472">Membrane</keyword>
<feature type="transmembrane region" description="Helical" evidence="1">
    <location>
        <begin position="12"/>
        <end position="33"/>
    </location>
</feature>
<name>A0ABZ2U7Z6_ASHYP</name>
<proteinExistence type="predicted"/>
<evidence type="ECO:0000313" key="3">
    <source>
        <dbReference type="Proteomes" id="UP001484199"/>
    </source>
</evidence>
<accession>A0ABZ2U7Z6</accession>
<evidence type="ECO:0000256" key="1">
    <source>
        <dbReference type="SAM" id="Phobius"/>
    </source>
</evidence>
<protein>
    <recommendedName>
        <fullName evidence="4">Sequence-variable mosaic (SVM) signal sequence domain-containing protein</fullName>
    </recommendedName>
</protein>
<keyword evidence="3" id="KW-1185">Reference proteome</keyword>
<organism evidence="2 3">
    <name type="scientific">Ash yellows phytoplasma</name>
    <dbReference type="NCBI Taxonomy" id="35780"/>
    <lineage>
        <taxon>Bacteria</taxon>
        <taxon>Bacillati</taxon>
        <taxon>Mycoplasmatota</taxon>
        <taxon>Mollicutes</taxon>
        <taxon>Acholeplasmatales</taxon>
        <taxon>Acholeplasmataceae</taxon>
        <taxon>Candidatus Phytoplasma</taxon>
        <taxon>16SrVII (Ash yellows group)</taxon>
    </lineage>
</organism>